<name>A0A8H6XR39_9AGAR</name>
<dbReference type="GO" id="GO:0046872">
    <property type="term" value="F:metal ion binding"/>
    <property type="evidence" value="ECO:0007669"/>
    <property type="project" value="UniProtKB-KW"/>
</dbReference>
<protein>
    <submittedName>
        <fullName evidence="2">Peroxidase</fullName>
    </submittedName>
</protein>
<keyword evidence="1" id="KW-0408">Iron</keyword>
<dbReference type="GO" id="GO:0020037">
    <property type="term" value="F:heme binding"/>
    <property type="evidence" value="ECO:0007669"/>
    <property type="project" value="InterPro"/>
</dbReference>
<dbReference type="Proteomes" id="UP000620124">
    <property type="component" value="Unassembled WGS sequence"/>
</dbReference>
<dbReference type="OrthoDB" id="2113341at2759"/>
<keyword evidence="1" id="KW-0106">Calcium</keyword>
<evidence type="ECO:0000256" key="1">
    <source>
        <dbReference type="PIRSR" id="PIRSR601621-2"/>
    </source>
</evidence>
<comment type="caution">
    <text evidence="2">The sequence shown here is derived from an EMBL/GenBank/DDBJ whole genome shotgun (WGS) entry which is preliminary data.</text>
</comment>
<dbReference type="EMBL" id="JACAZI010000013">
    <property type="protein sequence ID" value="KAF7345602.1"/>
    <property type="molecule type" value="Genomic_DNA"/>
</dbReference>
<dbReference type="GO" id="GO:0006979">
    <property type="term" value="P:response to oxidative stress"/>
    <property type="evidence" value="ECO:0007669"/>
    <property type="project" value="InterPro"/>
</dbReference>
<evidence type="ECO:0000313" key="2">
    <source>
        <dbReference type="EMBL" id="KAF7345602.1"/>
    </source>
</evidence>
<dbReference type="GO" id="GO:0004601">
    <property type="term" value="F:peroxidase activity"/>
    <property type="evidence" value="ECO:0007669"/>
    <property type="project" value="UniProtKB-KW"/>
</dbReference>
<dbReference type="Gene3D" id="1.10.420.10">
    <property type="entry name" value="Peroxidase, domain 2"/>
    <property type="match status" value="1"/>
</dbReference>
<keyword evidence="2" id="KW-0575">Peroxidase</keyword>
<feature type="binding site" evidence="1">
    <location>
        <position position="201"/>
    </location>
    <ligand>
        <name>Ca(2+)</name>
        <dbReference type="ChEBI" id="CHEBI:29108"/>
        <label>2</label>
    </ligand>
</feature>
<dbReference type="InterPro" id="IPR001621">
    <property type="entry name" value="Ligninase"/>
</dbReference>
<comment type="cofactor">
    <cofactor evidence="1">
        <name>heme b</name>
        <dbReference type="ChEBI" id="CHEBI:60344"/>
    </cofactor>
    <text evidence="1">Binds 1 heme b (iron(II)-protoporphyrin IX) group per subunit.</text>
</comment>
<dbReference type="SUPFAM" id="SSF48113">
    <property type="entry name" value="Heme-dependent peroxidases"/>
    <property type="match status" value="1"/>
</dbReference>
<dbReference type="Gene3D" id="2.60.120.200">
    <property type="match status" value="1"/>
</dbReference>
<reference evidence="2" key="1">
    <citation type="submission" date="2020-05" db="EMBL/GenBank/DDBJ databases">
        <title>Mycena genomes resolve the evolution of fungal bioluminescence.</title>
        <authorList>
            <person name="Tsai I.J."/>
        </authorList>
    </citation>
    <scope>NUCLEOTIDE SEQUENCE</scope>
    <source>
        <strain evidence="2">CCC161011</strain>
    </source>
</reference>
<gene>
    <name evidence="2" type="ORF">MVEN_01579100</name>
</gene>
<comment type="cofactor">
    <cofactor evidence="1">
        <name>Ca(2+)</name>
        <dbReference type="ChEBI" id="CHEBI:29108"/>
    </cofactor>
    <text evidence="1">Binds 2 calcium ions per subunit.</text>
</comment>
<dbReference type="PRINTS" id="PR00462">
    <property type="entry name" value="LIGNINASE"/>
</dbReference>
<dbReference type="AlphaFoldDB" id="A0A8H6XR39"/>
<proteinExistence type="predicted"/>
<keyword evidence="3" id="KW-1185">Reference proteome</keyword>
<keyword evidence="1" id="KW-0349">Heme</keyword>
<feature type="binding site" description="axial binding residue" evidence="1">
    <location>
        <position position="183"/>
    </location>
    <ligand>
        <name>heme b</name>
        <dbReference type="ChEBI" id="CHEBI:60344"/>
    </ligand>
    <ligandPart>
        <name>Fe</name>
        <dbReference type="ChEBI" id="CHEBI:18248"/>
    </ligandPart>
</feature>
<organism evidence="2 3">
    <name type="scientific">Mycena venus</name>
    <dbReference type="NCBI Taxonomy" id="2733690"/>
    <lineage>
        <taxon>Eukaryota</taxon>
        <taxon>Fungi</taxon>
        <taxon>Dikarya</taxon>
        <taxon>Basidiomycota</taxon>
        <taxon>Agaricomycotina</taxon>
        <taxon>Agaricomycetes</taxon>
        <taxon>Agaricomycetidae</taxon>
        <taxon>Agaricales</taxon>
        <taxon>Marasmiineae</taxon>
        <taxon>Mycenaceae</taxon>
        <taxon>Mycena</taxon>
    </lineage>
</organism>
<keyword evidence="1" id="KW-0479">Metal-binding</keyword>
<accession>A0A8H6XR39</accession>
<keyword evidence="2" id="KW-0560">Oxidoreductase</keyword>
<feature type="binding site" evidence="1">
    <location>
        <position position="208"/>
    </location>
    <ligand>
        <name>Ca(2+)</name>
        <dbReference type="ChEBI" id="CHEBI:29108"/>
        <label>2</label>
    </ligand>
</feature>
<evidence type="ECO:0000313" key="3">
    <source>
        <dbReference type="Proteomes" id="UP000620124"/>
    </source>
</evidence>
<dbReference type="InterPro" id="IPR010255">
    <property type="entry name" value="Haem_peroxidase_sf"/>
</dbReference>
<sequence length="216" mass="23988">MDNRLQHPYTLLLSDPTFCPMKVESGMSHAYIAAPDSKPAMQAKYPNRSYILSKDLQGEIPFYTPDPEAVDLFWFNKGGRHMGISLSCSGHCRSDACFPVWLMWRPASTGKFYTHPQDLPNATPSSNTIICDILHLECNPEYGSFITPEGLVPKPANLVDKIIAHFDDTGFLANEIVDLLVSHMVVAQDHVDPTIPGLPCDSIPGQFDSQFFIEAC</sequence>